<accession>A0ABN2SIV0</accession>
<evidence type="ECO:0000313" key="3">
    <source>
        <dbReference type="EMBL" id="GAA1987526.1"/>
    </source>
</evidence>
<dbReference type="RefSeq" id="WP_344160626.1">
    <property type="nucleotide sequence ID" value="NZ_BAAAPC010000004.1"/>
</dbReference>
<dbReference type="PRINTS" id="PR00778">
    <property type="entry name" value="HTHARSR"/>
</dbReference>
<evidence type="ECO:0000259" key="2">
    <source>
        <dbReference type="SMART" id="SM00418"/>
    </source>
</evidence>
<dbReference type="InterPro" id="IPR001845">
    <property type="entry name" value="HTH_ArsR_DNA-bd_dom"/>
</dbReference>
<dbReference type="EMBL" id="BAAAPC010000004">
    <property type="protein sequence ID" value="GAA1987526.1"/>
    <property type="molecule type" value="Genomic_DNA"/>
</dbReference>
<comment type="caution">
    <text evidence="3">The sequence shown here is derived from an EMBL/GenBank/DDBJ whole genome shotgun (WGS) entry which is preliminary data.</text>
</comment>
<keyword evidence="4" id="KW-1185">Reference proteome</keyword>
<organism evidence="3 4">
    <name type="scientific">Nocardiopsis rhodophaea</name>
    <dbReference type="NCBI Taxonomy" id="280238"/>
    <lineage>
        <taxon>Bacteria</taxon>
        <taxon>Bacillati</taxon>
        <taxon>Actinomycetota</taxon>
        <taxon>Actinomycetes</taxon>
        <taxon>Streptosporangiales</taxon>
        <taxon>Nocardiopsidaceae</taxon>
        <taxon>Nocardiopsis</taxon>
    </lineage>
</organism>
<evidence type="ECO:0000256" key="1">
    <source>
        <dbReference type="SAM" id="MobiDB-lite"/>
    </source>
</evidence>
<evidence type="ECO:0000313" key="4">
    <source>
        <dbReference type="Proteomes" id="UP001501585"/>
    </source>
</evidence>
<gene>
    <name evidence="3" type="ORF">GCM10009799_11410</name>
</gene>
<sequence length="138" mass="15034">MASRTATPLVHPGVNELVFTTVMAALSDPVRLGIVAVLADHPGTPCGTFELPVGKSAGSRHFRVLREAGLLRQWDDGTRRRNALRREECDRRFPGILDLAIAEGRRQGTVRVADHADPDYVRADTAPQRDASDPDATP</sequence>
<proteinExistence type="predicted"/>
<protein>
    <submittedName>
        <fullName evidence="3">Helix-turn-helix domain-containing protein</fullName>
    </submittedName>
</protein>
<dbReference type="Proteomes" id="UP001501585">
    <property type="component" value="Unassembled WGS sequence"/>
</dbReference>
<feature type="domain" description="HTH arsR-type" evidence="2">
    <location>
        <begin position="21"/>
        <end position="98"/>
    </location>
</feature>
<feature type="region of interest" description="Disordered" evidence="1">
    <location>
        <begin position="111"/>
        <end position="138"/>
    </location>
</feature>
<reference evidence="3 4" key="1">
    <citation type="journal article" date="2019" name="Int. J. Syst. Evol. Microbiol.">
        <title>The Global Catalogue of Microorganisms (GCM) 10K type strain sequencing project: providing services to taxonomists for standard genome sequencing and annotation.</title>
        <authorList>
            <consortium name="The Broad Institute Genomics Platform"/>
            <consortium name="The Broad Institute Genome Sequencing Center for Infectious Disease"/>
            <person name="Wu L."/>
            <person name="Ma J."/>
        </authorList>
    </citation>
    <scope>NUCLEOTIDE SEQUENCE [LARGE SCALE GENOMIC DNA]</scope>
    <source>
        <strain evidence="3 4">JCM 15313</strain>
    </source>
</reference>
<dbReference type="SUPFAM" id="SSF46785">
    <property type="entry name" value="Winged helix' DNA-binding domain"/>
    <property type="match status" value="1"/>
</dbReference>
<dbReference type="CDD" id="cd00090">
    <property type="entry name" value="HTH_ARSR"/>
    <property type="match status" value="1"/>
</dbReference>
<feature type="compositionally biased region" description="Basic and acidic residues" evidence="1">
    <location>
        <begin position="112"/>
        <end position="122"/>
    </location>
</feature>
<name>A0ABN2SIV0_9ACTN</name>
<dbReference type="Pfam" id="PF01022">
    <property type="entry name" value="HTH_5"/>
    <property type="match status" value="1"/>
</dbReference>
<dbReference type="Gene3D" id="1.10.10.10">
    <property type="entry name" value="Winged helix-like DNA-binding domain superfamily/Winged helix DNA-binding domain"/>
    <property type="match status" value="1"/>
</dbReference>
<dbReference type="InterPro" id="IPR036388">
    <property type="entry name" value="WH-like_DNA-bd_sf"/>
</dbReference>
<dbReference type="SMART" id="SM00418">
    <property type="entry name" value="HTH_ARSR"/>
    <property type="match status" value="1"/>
</dbReference>
<dbReference type="InterPro" id="IPR036390">
    <property type="entry name" value="WH_DNA-bd_sf"/>
</dbReference>
<dbReference type="InterPro" id="IPR011991">
    <property type="entry name" value="ArsR-like_HTH"/>
</dbReference>